<dbReference type="AlphaFoldDB" id="A0A9X1NZX9"/>
<keyword evidence="2" id="KW-1185">Reference proteome</keyword>
<comment type="caution">
    <text evidence="1">The sequence shown here is derived from an EMBL/GenBank/DDBJ whole genome shotgun (WGS) entry which is preliminary data.</text>
</comment>
<proteinExistence type="predicted"/>
<dbReference type="EMBL" id="JAJUWU010000006">
    <property type="protein sequence ID" value="MCE7027785.1"/>
    <property type="molecule type" value="Genomic_DNA"/>
</dbReference>
<gene>
    <name evidence="1" type="ORF">LZD57_07265</name>
</gene>
<protein>
    <submittedName>
        <fullName evidence="1">BrnA antitoxin family protein</fullName>
    </submittedName>
</protein>
<reference evidence="1" key="1">
    <citation type="submission" date="2022-01" db="EMBL/GenBank/DDBJ databases">
        <title>Jiella avicenniae sp. nov., a novel endophytic bacterium isolated from bark of Avicennia marina.</title>
        <authorList>
            <person name="Tuo L."/>
        </authorList>
    </citation>
    <scope>NUCLEOTIDE SEQUENCE</scope>
    <source>
        <strain evidence="1">CBK1P-4</strain>
    </source>
</reference>
<dbReference type="Proteomes" id="UP001139035">
    <property type="component" value="Unassembled WGS sequence"/>
</dbReference>
<evidence type="ECO:0000313" key="1">
    <source>
        <dbReference type="EMBL" id="MCE7027785.1"/>
    </source>
</evidence>
<organism evidence="1 2">
    <name type="scientific">Jiella avicenniae</name>
    <dbReference type="NCBI Taxonomy" id="2907202"/>
    <lineage>
        <taxon>Bacteria</taxon>
        <taxon>Pseudomonadati</taxon>
        <taxon>Pseudomonadota</taxon>
        <taxon>Alphaproteobacteria</taxon>
        <taxon>Hyphomicrobiales</taxon>
        <taxon>Aurantimonadaceae</taxon>
        <taxon>Jiella</taxon>
    </lineage>
</organism>
<dbReference type="RefSeq" id="WP_233718911.1">
    <property type="nucleotide sequence ID" value="NZ_JAJUWU010000006.1"/>
</dbReference>
<sequence length="74" mass="8442">MREKGDLHHDPKAPVGESLGPVFWAKARLNRPKPAPKSVHLKLDPEVFEFFKSQGKGHLTKMQEVLKAYVEAHR</sequence>
<evidence type="ECO:0000313" key="2">
    <source>
        <dbReference type="Proteomes" id="UP001139035"/>
    </source>
</evidence>
<accession>A0A9X1NZX9</accession>
<dbReference type="InterPro" id="IPR025528">
    <property type="entry name" value="BrnA_antitoxin"/>
</dbReference>
<dbReference type="Pfam" id="PF14384">
    <property type="entry name" value="BrnA_antitoxin"/>
    <property type="match status" value="1"/>
</dbReference>
<name>A0A9X1NZX9_9HYPH</name>